<dbReference type="Pfam" id="PF00486">
    <property type="entry name" value="Trans_reg_C"/>
    <property type="match status" value="1"/>
</dbReference>
<dbReference type="Pfam" id="PF00072">
    <property type="entry name" value="Response_reg"/>
    <property type="match status" value="1"/>
</dbReference>
<proteinExistence type="predicted"/>
<feature type="domain" description="Response regulatory" evidence="9">
    <location>
        <begin position="5"/>
        <end position="116"/>
    </location>
</feature>
<reference evidence="11 14" key="2">
    <citation type="submission" date="2023-12" db="EMBL/GenBank/DDBJ databases">
        <title>Genome comparison identifies genes involved in endophytic behavior of Lysinibacillus irui and provides insights into its role as a plant-growth promoting bacterium.</title>
        <authorList>
            <person name="Hilario S."/>
            <person name="Matos I."/>
            <person name="Goncalves M.F.M."/>
            <person name="Pardo C.A."/>
            <person name="Santos M.J."/>
        </authorList>
    </citation>
    <scope>NUCLEOTIDE SEQUENCE [LARGE SCALE GENOMIC DNA]</scope>
    <source>
        <strain evidence="11 14">B3</strain>
    </source>
</reference>
<evidence type="ECO:0000256" key="7">
    <source>
        <dbReference type="PROSITE-ProRule" id="PRU00169"/>
    </source>
</evidence>
<organism evidence="12 13">
    <name type="scientific">Lysinibacillus irui</name>
    <dbReference type="NCBI Taxonomy" id="2998077"/>
    <lineage>
        <taxon>Bacteria</taxon>
        <taxon>Bacillati</taxon>
        <taxon>Bacillota</taxon>
        <taxon>Bacilli</taxon>
        <taxon>Bacillales</taxon>
        <taxon>Bacillaceae</taxon>
        <taxon>Lysinibacillus</taxon>
    </lineage>
</organism>
<dbReference type="InterPro" id="IPR011006">
    <property type="entry name" value="CheY-like_superfamily"/>
</dbReference>
<dbReference type="GO" id="GO:0006355">
    <property type="term" value="P:regulation of DNA-templated transcription"/>
    <property type="evidence" value="ECO:0007669"/>
    <property type="project" value="InterPro"/>
</dbReference>
<dbReference type="SMART" id="SM00862">
    <property type="entry name" value="Trans_reg_C"/>
    <property type="match status" value="1"/>
</dbReference>
<dbReference type="InterPro" id="IPR016032">
    <property type="entry name" value="Sig_transdc_resp-reg_C-effctor"/>
</dbReference>
<evidence type="ECO:0000256" key="5">
    <source>
        <dbReference type="ARBA" id="ARBA00023125"/>
    </source>
</evidence>
<keyword evidence="6" id="KW-0804">Transcription</keyword>
<evidence type="ECO:0000256" key="4">
    <source>
        <dbReference type="ARBA" id="ARBA00023015"/>
    </source>
</evidence>
<feature type="domain" description="OmpR/PhoB-type" evidence="10">
    <location>
        <begin position="121"/>
        <end position="219"/>
    </location>
</feature>
<dbReference type="InterPro" id="IPR001789">
    <property type="entry name" value="Sig_transdc_resp-reg_receiver"/>
</dbReference>
<dbReference type="SUPFAM" id="SSF52172">
    <property type="entry name" value="CheY-like"/>
    <property type="match status" value="1"/>
</dbReference>
<evidence type="ECO:0000259" key="9">
    <source>
        <dbReference type="PROSITE" id="PS50110"/>
    </source>
</evidence>
<gene>
    <name evidence="12" type="ORF">OU989_09150</name>
    <name evidence="11" type="ORF">U6C28_15770</name>
</gene>
<protein>
    <submittedName>
        <fullName evidence="12">Response regulator transcription factor</fullName>
    </submittedName>
</protein>
<evidence type="ECO:0000256" key="6">
    <source>
        <dbReference type="ARBA" id="ARBA00023163"/>
    </source>
</evidence>
<dbReference type="PANTHER" id="PTHR48111">
    <property type="entry name" value="REGULATOR OF RPOS"/>
    <property type="match status" value="1"/>
</dbReference>
<dbReference type="GO" id="GO:0005829">
    <property type="term" value="C:cytosol"/>
    <property type="evidence" value="ECO:0007669"/>
    <property type="project" value="TreeGrafter"/>
</dbReference>
<dbReference type="EMBL" id="JAXUIA010000012">
    <property type="protein sequence ID" value="MEA0977768.1"/>
    <property type="molecule type" value="Genomic_DNA"/>
</dbReference>
<dbReference type="KEGG" id="liu:OU989_09150"/>
<dbReference type="InterPro" id="IPR001867">
    <property type="entry name" value="OmpR/PhoB-type_DNA-bd"/>
</dbReference>
<evidence type="ECO:0000256" key="8">
    <source>
        <dbReference type="PROSITE-ProRule" id="PRU01091"/>
    </source>
</evidence>
<dbReference type="PROSITE" id="PS51755">
    <property type="entry name" value="OMPR_PHOB"/>
    <property type="match status" value="1"/>
</dbReference>
<feature type="DNA-binding region" description="OmpR/PhoB-type" evidence="8">
    <location>
        <begin position="121"/>
        <end position="219"/>
    </location>
</feature>
<dbReference type="GO" id="GO:0032993">
    <property type="term" value="C:protein-DNA complex"/>
    <property type="evidence" value="ECO:0007669"/>
    <property type="project" value="TreeGrafter"/>
</dbReference>
<dbReference type="SUPFAM" id="SSF46894">
    <property type="entry name" value="C-terminal effector domain of the bipartite response regulators"/>
    <property type="match status" value="1"/>
</dbReference>
<evidence type="ECO:0000313" key="13">
    <source>
        <dbReference type="Proteomes" id="UP001219585"/>
    </source>
</evidence>
<name>A0AAJ5UVM8_9BACI</name>
<keyword evidence="2 7" id="KW-0597">Phosphoprotein</keyword>
<evidence type="ECO:0000256" key="2">
    <source>
        <dbReference type="ARBA" id="ARBA00022553"/>
    </source>
</evidence>
<dbReference type="EMBL" id="CP113527">
    <property type="protein sequence ID" value="WDV08623.1"/>
    <property type="molecule type" value="Genomic_DNA"/>
</dbReference>
<dbReference type="PANTHER" id="PTHR48111:SF70">
    <property type="entry name" value="TWO-COMPONENT RESPONSE REGULATOR YBDJ"/>
    <property type="match status" value="1"/>
</dbReference>
<keyword evidence="4" id="KW-0805">Transcription regulation</keyword>
<evidence type="ECO:0000256" key="3">
    <source>
        <dbReference type="ARBA" id="ARBA00023012"/>
    </source>
</evidence>
<dbReference type="Gene3D" id="3.40.50.2300">
    <property type="match status" value="1"/>
</dbReference>
<dbReference type="AlphaFoldDB" id="A0AAJ5UVM8"/>
<sequence>MQGFRILIVEDDAMIGDLLQKIVQREGYEAVWKTDGKDVMALIQQVDLVIMDIMLPGEDGYQISKTIKRLGLNIPIIFLSARNDIESKLEGLTVGEDYMTKPFDPRELLLRMKKMLTQHYGTFTHIQHLFIDGERRKVFYQSLHEEIALTAIERKIFFYLFDHRDRVLTKDHFFDYLWPLDERNHNLLNVHIKKIRTKLHDPAGTILQNIYGEGYRLNTYIKK</sequence>
<feature type="modified residue" description="4-aspartylphosphate" evidence="7">
    <location>
        <position position="52"/>
    </location>
</feature>
<dbReference type="GO" id="GO:0000156">
    <property type="term" value="F:phosphorelay response regulator activity"/>
    <property type="evidence" value="ECO:0007669"/>
    <property type="project" value="TreeGrafter"/>
</dbReference>
<dbReference type="InterPro" id="IPR036388">
    <property type="entry name" value="WH-like_DNA-bd_sf"/>
</dbReference>
<reference evidence="12" key="1">
    <citation type="submission" date="2022-11" db="EMBL/GenBank/DDBJ databases">
        <title>Lysinibacillus irui.</title>
        <authorList>
            <person name="Akintayo S.O."/>
        </authorList>
    </citation>
    <scope>NUCLEOTIDE SEQUENCE</scope>
    <source>
        <strain evidence="12">IRB4-01</strain>
    </source>
</reference>
<dbReference type="Proteomes" id="UP001219585">
    <property type="component" value="Chromosome"/>
</dbReference>
<dbReference type="Proteomes" id="UP001289615">
    <property type="component" value="Unassembled WGS sequence"/>
</dbReference>
<accession>A0AAJ5UVM8</accession>
<evidence type="ECO:0000313" key="12">
    <source>
        <dbReference type="EMBL" id="WDV08623.1"/>
    </source>
</evidence>
<evidence type="ECO:0000259" key="10">
    <source>
        <dbReference type="PROSITE" id="PS51755"/>
    </source>
</evidence>
<evidence type="ECO:0000313" key="11">
    <source>
        <dbReference type="EMBL" id="MEA0977768.1"/>
    </source>
</evidence>
<dbReference type="PROSITE" id="PS50110">
    <property type="entry name" value="RESPONSE_REGULATORY"/>
    <property type="match status" value="1"/>
</dbReference>
<dbReference type="Gene3D" id="1.10.10.10">
    <property type="entry name" value="Winged helix-like DNA-binding domain superfamily/Winged helix DNA-binding domain"/>
    <property type="match status" value="1"/>
</dbReference>
<keyword evidence="3" id="KW-0902">Two-component regulatory system</keyword>
<dbReference type="SMART" id="SM00448">
    <property type="entry name" value="REC"/>
    <property type="match status" value="1"/>
</dbReference>
<evidence type="ECO:0000313" key="14">
    <source>
        <dbReference type="Proteomes" id="UP001289615"/>
    </source>
</evidence>
<keyword evidence="14" id="KW-1185">Reference proteome</keyword>
<dbReference type="InterPro" id="IPR039420">
    <property type="entry name" value="WalR-like"/>
</dbReference>
<keyword evidence="5 8" id="KW-0238">DNA-binding</keyword>
<dbReference type="RefSeq" id="WP_274796829.1">
    <property type="nucleotide sequence ID" value="NZ_CP113527.1"/>
</dbReference>
<evidence type="ECO:0000256" key="1">
    <source>
        <dbReference type="ARBA" id="ARBA00004496"/>
    </source>
</evidence>
<comment type="subcellular location">
    <subcellularLocation>
        <location evidence="1">Cytoplasm</location>
    </subcellularLocation>
</comment>
<dbReference type="CDD" id="cd00383">
    <property type="entry name" value="trans_reg_C"/>
    <property type="match status" value="1"/>
</dbReference>
<dbReference type="CDD" id="cd17574">
    <property type="entry name" value="REC_OmpR"/>
    <property type="match status" value="1"/>
</dbReference>
<dbReference type="GO" id="GO:0000976">
    <property type="term" value="F:transcription cis-regulatory region binding"/>
    <property type="evidence" value="ECO:0007669"/>
    <property type="project" value="TreeGrafter"/>
</dbReference>